<evidence type="ECO:0000313" key="3">
    <source>
        <dbReference type="Proteomes" id="UP000649617"/>
    </source>
</evidence>
<feature type="transmembrane region" description="Helical" evidence="1">
    <location>
        <begin position="56"/>
        <end position="75"/>
    </location>
</feature>
<feature type="transmembrane region" description="Helical" evidence="1">
    <location>
        <begin position="110"/>
        <end position="129"/>
    </location>
</feature>
<name>A0A812TBF2_SYMPI</name>
<feature type="transmembrane region" description="Helical" evidence="1">
    <location>
        <begin position="168"/>
        <end position="192"/>
    </location>
</feature>
<comment type="caution">
    <text evidence="2">The sequence shown here is derived from an EMBL/GenBank/DDBJ whole genome shotgun (WGS) entry which is preliminary data.</text>
</comment>
<keyword evidence="3" id="KW-1185">Reference proteome</keyword>
<dbReference type="Proteomes" id="UP000649617">
    <property type="component" value="Unassembled WGS sequence"/>
</dbReference>
<reference evidence="2" key="1">
    <citation type="submission" date="2021-02" db="EMBL/GenBank/DDBJ databases">
        <authorList>
            <person name="Dougan E. K."/>
            <person name="Rhodes N."/>
            <person name="Thang M."/>
            <person name="Chan C."/>
        </authorList>
    </citation>
    <scope>NUCLEOTIDE SEQUENCE</scope>
</reference>
<gene>
    <name evidence="2" type="ORF">SPIL2461_LOCUS13740</name>
</gene>
<keyword evidence="1" id="KW-1133">Transmembrane helix</keyword>
<sequence length="261" mass="29343">MPEYMRTKFRVKTFSLMTLQLGVVFAEMVCIDHYHLWDNVLNSMREGHFLDVGQEVLFYTSGFFTLLSIMVMFCVKDRYPLNYWLILLTTLLSGSFWGMTRAVVQTTMHFQIVGILCCSMCGGAVASCLMKDVQGPKLLLATIPPGWILGATANVLISRVFVQETDRVVLGSTGLSMLLLCILSMDAGRYLILAKPDDFMSLCPSFVVLGYRVLCVQSLFETCVSDAAFLKESRGCNELHPDGRSRSEFNKGCAWARRNLF</sequence>
<accession>A0A812TBF2</accession>
<evidence type="ECO:0000313" key="2">
    <source>
        <dbReference type="EMBL" id="CAE7523827.1"/>
    </source>
</evidence>
<keyword evidence="1" id="KW-0472">Membrane</keyword>
<organism evidence="2 3">
    <name type="scientific">Symbiodinium pilosum</name>
    <name type="common">Dinoflagellate</name>
    <dbReference type="NCBI Taxonomy" id="2952"/>
    <lineage>
        <taxon>Eukaryota</taxon>
        <taxon>Sar</taxon>
        <taxon>Alveolata</taxon>
        <taxon>Dinophyceae</taxon>
        <taxon>Suessiales</taxon>
        <taxon>Symbiodiniaceae</taxon>
        <taxon>Symbiodinium</taxon>
    </lineage>
</organism>
<evidence type="ECO:0000256" key="1">
    <source>
        <dbReference type="SAM" id="Phobius"/>
    </source>
</evidence>
<proteinExistence type="predicted"/>
<dbReference type="OrthoDB" id="411602at2759"/>
<dbReference type="AlphaFoldDB" id="A0A812TBF2"/>
<feature type="transmembrane region" description="Helical" evidence="1">
    <location>
        <begin position="138"/>
        <end position="162"/>
    </location>
</feature>
<feature type="transmembrane region" description="Helical" evidence="1">
    <location>
        <begin position="82"/>
        <end position="104"/>
    </location>
</feature>
<keyword evidence="1" id="KW-0812">Transmembrane</keyword>
<dbReference type="EMBL" id="CAJNIZ010030446">
    <property type="protein sequence ID" value="CAE7523827.1"/>
    <property type="molecule type" value="Genomic_DNA"/>
</dbReference>
<protein>
    <submittedName>
        <fullName evidence="2">Uncharacterized protein</fullName>
    </submittedName>
</protein>